<dbReference type="SUPFAM" id="SSF53474">
    <property type="entry name" value="alpha/beta-Hydrolases"/>
    <property type="match status" value="1"/>
</dbReference>
<reference evidence="3 4" key="1">
    <citation type="journal article" date="2019" name="Int. J. Syst. Evol. Microbiol.">
        <title>The Global Catalogue of Microorganisms (GCM) 10K type strain sequencing project: providing services to taxonomists for standard genome sequencing and annotation.</title>
        <authorList>
            <consortium name="The Broad Institute Genomics Platform"/>
            <consortium name="The Broad Institute Genome Sequencing Center for Infectious Disease"/>
            <person name="Wu L."/>
            <person name="Ma J."/>
        </authorList>
    </citation>
    <scope>NUCLEOTIDE SEQUENCE [LARGE SCALE GENOMIC DNA]</scope>
    <source>
        <strain evidence="3 4">JCM 3325</strain>
    </source>
</reference>
<evidence type="ECO:0000259" key="2">
    <source>
        <dbReference type="Pfam" id="PF00561"/>
    </source>
</evidence>
<dbReference type="InterPro" id="IPR029058">
    <property type="entry name" value="AB_hydrolase_fold"/>
</dbReference>
<name>A0ABN3IDP6_9ACTN</name>
<protein>
    <recommendedName>
        <fullName evidence="2">AB hydrolase-1 domain-containing protein</fullName>
    </recommendedName>
</protein>
<dbReference type="InterPro" id="IPR000073">
    <property type="entry name" value="AB_hydrolase_1"/>
</dbReference>
<dbReference type="RefSeq" id="WP_344586626.1">
    <property type="nucleotide sequence ID" value="NZ_BAAARW010000002.1"/>
</dbReference>
<dbReference type="Pfam" id="PF00561">
    <property type="entry name" value="Abhydrolase_1"/>
    <property type="match status" value="1"/>
</dbReference>
<dbReference type="PRINTS" id="PR00111">
    <property type="entry name" value="ABHYDROLASE"/>
</dbReference>
<dbReference type="Proteomes" id="UP001501231">
    <property type="component" value="Unassembled WGS sequence"/>
</dbReference>
<sequence length="195" mass="21171">MSTIEVLHVGRPDGARLEVQVAGPAGGPALLLLQGQASSHDWWTGLRDRHQNRYRTVTMDYRGTGQTTAPNGDLTTQLLADDAVAVLEDLGIDTAHVYGTSMGGRVAQILAGRHPSRVLSLILACTSPGGPHATERDNDVRRALANPDKRARLATMVELFYTPEWGNDPARSRIFGDPTMTSAERQRHLKPSSRA</sequence>
<organism evidence="3 4">
    <name type="scientific">Actinomadura vinacea</name>
    <dbReference type="NCBI Taxonomy" id="115336"/>
    <lineage>
        <taxon>Bacteria</taxon>
        <taxon>Bacillati</taxon>
        <taxon>Actinomycetota</taxon>
        <taxon>Actinomycetes</taxon>
        <taxon>Streptosporangiales</taxon>
        <taxon>Thermomonosporaceae</taxon>
        <taxon>Actinomadura</taxon>
    </lineage>
</organism>
<keyword evidence="4" id="KW-1185">Reference proteome</keyword>
<dbReference type="InterPro" id="IPR050471">
    <property type="entry name" value="AB_hydrolase"/>
</dbReference>
<accession>A0ABN3IDP6</accession>
<evidence type="ECO:0000313" key="3">
    <source>
        <dbReference type="EMBL" id="GAA2400453.1"/>
    </source>
</evidence>
<dbReference type="EMBL" id="BAAARW010000002">
    <property type="protein sequence ID" value="GAA2400453.1"/>
    <property type="molecule type" value="Genomic_DNA"/>
</dbReference>
<feature type="domain" description="AB hydrolase-1" evidence="2">
    <location>
        <begin position="28"/>
        <end position="142"/>
    </location>
</feature>
<dbReference type="PANTHER" id="PTHR43433">
    <property type="entry name" value="HYDROLASE, ALPHA/BETA FOLD FAMILY PROTEIN"/>
    <property type="match status" value="1"/>
</dbReference>
<evidence type="ECO:0000313" key="4">
    <source>
        <dbReference type="Proteomes" id="UP001501231"/>
    </source>
</evidence>
<dbReference type="Gene3D" id="3.40.50.1820">
    <property type="entry name" value="alpha/beta hydrolase"/>
    <property type="match status" value="1"/>
</dbReference>
<comment type="caution">
    <text evidence="3">The sequence shown here is derived from an EMBL/GenBank/DDBJ whole genome shotgun (WGS) entry which is preliminary data.</text>
</comment>
<feature type="region of interest" description="Disordered" evidence="1">
    <location>
        <begin position="171"/>
        <end position="195"/>
    </location>
</feature>
<gene>
    <name evidence="3" type="ORF">GCM10010191_04500</name>
</gene>
<proteinExistence type="predicted"/>
<dbReference type="PANTHER" id="PTHR43433:SF5">
    <property type="entry name" value="AB HYDROLASE-1 DOMAIN-CONTAINING PROTEIN"/>
    <property type="match status" value="1"/>
</dbReference>
<evidence type="ECO:0000256" key="1">
    <source>
        <dbReference type="SAM" id="MobiDB-lite"/>
    </source>
</evidence>